<dbReference type="Proteomes" id="UP000583454">
    <property type="component" value="Unassembled WGS sequence"/>
</dbReference>
<proteinExistence type="predicted"/>
<name>A0A840ZTA1_9HYPH</name>
<keyword evidence="2" id="KW-1185">Reference proteome</keyword>
<protein>
    <submittedName>
        <fullName evidence="1">Uncharacterized protein</fullName>
    </submittedName>
</protein>
<accession>A0A840ZTA1</accession>
<dbReference type="EMBL" id="JACHOP010000041">
    <property type="protein sequence ID" value="MBB5760288.1"/>
    <property type="molecule type" value="Genomic_DNA"/>
</dbReference>
<gene>
    <name evidence="1" type="ORF">HNR00_005037</name>
</gene>
<dbReference type="AlphaFoldDB" id="A0A840ZTA1"/>
<reference evidence="1 2" key="1">
    <citation type="submission" date="2020-08" db="EMBL/GenBank/DDBJ databases">
        <title>Genomic Encyclopedia of Type Strains, Phase IV (KMG-IV): sequencing the most valuable type-strain genomes for metagenomic binning, comparative biology and taxonomic classification.</title>
        <authorList>
            <person name="Goeker M."/>
        </authorList>
    </citation>
    <scope>NUCLEOTIDE SEQUENCE [LARGE SCALE GENOMIC DNA]</scope>
    <source>
        <strain evidence="1 2">DSM 2163</strain>
    </source>
</reference>
<evidence type="ECO:0000313" key="1">
    <source>
        <dbReference type="EMBL" id="MBB5760288.1"/>
    </source>
</evidence>
<evidence type="ECO:0000313" key="2">
    <source>
        <dbReference type="Proteomes" id="UP000583454"/>
    </source>
</evidence>
<sequence>MLEALLDGLRSAWWDGSSVALSRAGLEALVGLEPGDATPRRRFFS</sequence>
<comment type="caution">
    <text evidence="1">The sequence shown here is derived from an EMBL/GenBank/DDBJ whole genome shotgun (WGS) entry which is preliminary data.</text>
</comment>
<organism evidence="1 2">
    <name type="scientific">Methylorubrum rhodinum</name>
    <dbReference type="NCBI Taxonomy" id="29428"/>
    <lineage>
        <taxon>Bacteria</taxon>
        <taxon>Pseudomonadati</taxon>
        <taxon>Pseudomonadota</taxon>
        <taxon>Alphaproteobacteria</taxon>
        <taxon>Hyphomicrobiales</taxon>
        <taxon>Methylobacteriaceae</taxon>
        <taxon>Methylorubrum</taxon>
    </lineage>
</organism>